<dbReference type="Pfam" id="PF09339">
    <property type="entry name" value="HTH_IclR"/>
    <property type="match status" value="1"/>
</dbReference>
<dbReference type="SMART" id="SM00346">
    <property type="entry name" value="HTH_ICLR"/>
    <property type="match status" value="1"/>
</dbReference>
<feature type="domain" description="IclR-ED" evidence="5">
    <location>
        <begin position="70"/>
        <end position="261"/>
    </location>
</feature>
<dbReference type="PANTHER" id="PTHR30136">
    <property type="entry name" value="HELIX-TURN-HELIX TRANSCRIPTIONAL REGULATOR, ICLR FAMILY"/>
    <property type="match status" value="1"/>
</dbReference>
<evidence type="ECO:0000259" key="4">
    <source>
        <dbReference type="PROSITE" id="PS51077"/>
    </source>
</evidence>
<dbReference type="InterPro" id="IPR029016">
    <property type="entry name" value="GAF-like_dom_sf"/>
</dbReference>
<sequence>MIKHRYPQVDENLRVKTADRVLDVLECFAAPPNQKSLGEIAAATGINKSAVQRICRTLVGRGYLEQSQEARLRLGPALLERSFDFLRFNPLIERGSPILLDLRRETKERVDLSLFDPYHDNLSIIYAFRLQSKRETLYATLSGRRFPAASTSGGRACMAHLPDQTIDEIIDLSDLKRITPQTIIDPEGIWEKIRFGREHGYCLAVEEALLGEIVLAAAVLNSHGQPIGAIHIAGSLNTWTPQDFCDRFAPLAMSAAQAISG</sequence>
<keyword evidence="3" id="KW-0804">Transcription</keyword>
<dbReference type="EMBL" id="PGTB01000033">
    <property type="protein sequence ID" value="PJE36707.1"/>
    <property type="molecule type" value="Genomic_DNA"/>
</dbReference>
<feature type="domain" description="HTH iclR-type" evidence="4">
    <location>
        <begin position="15"/>
        <end position="76"/>
    </location>
</feature>
<keyword evidence="2" id="KW-0238">DNA-binding</keyword>
<evidence type="ECO:0000256" key="1">
    <source>
        <dbReference type="ARBA" id="ARBA00023015"/>
    </source>
</evidence>
<dbReference type="GO" id="GO:0045892">
    <property type="term" value="P:negative regulation of DNA-templated transcription"/>
    <property type="evidence" value="ECO:0007669"/>
    <property type="project" value="TreeGrafter"/>
</dbReference>
<dbReference type="InterPro" id="IPR036390">
    <property type="entry name" value="WH_DNA-bd_sf"/>
</dbReference>
<dbReference type="PANTHER" id="PTHR30136:SF24">
    <property type="entry name" value="HTH-TYPE TRANSCRIPTIONAL REPRESSOR ALLR"/>
    <property type="match status" value="1"/>
</dbReference>
<proteinExistence type="predicted"/>
<dbReference type="Gene3D" id="1.10.10.10">
    <property type="entry name" value="Winged helix-like DNA-binding domain superfamily/Winged helix DNA-binding domain"/>
    <property type="match status" value="1"/>
</dbReference>
<evidence type="ECO:0000256" key="2">
    <source>
        <dbReference type="ARBA" id="ARBA00023125"/>
    </source>
</evidence>
<reference evidence="6 7" key="1">
    <citation type="journal article" date="2018" name="Int. J. Syst. Evol. Microbiol.">
        <title>Pseudooceanicola lipolyticus sp. nov., a marine alphaproteobacterium, reclassification of Oceanicola flagellatus as Pseudooceanicola flagellatus comb. nov. and emended description of the genus Pseudooceanicola.</title>
        <authorList>
            <person name="Huang M.-M."/>
            <person name="Guo L.-L."/>
            <person name="Wu Y.-H."/>
            <person name="Lai Q.-L."/>
            <person name="Shao Z.-Z."/>
            <person name="Wang C.-S."/>
            <person name="Wu M."/>
            <person name="Xu X.-W."/>
        </authorList>
    </citation>
    <scope>NUCLEOTIDE SEQUENCE [LARGE SCALE GENOMIC DNA]</scope>
    <source>
        <strain evidence="6 7">157</strain>
    </source>
</reference>
<dbReference type="PROSITE" id="PS51078">
    <property type="entry name" value="ICLR_ED"/>
    <property type="match status" value="1"/>
</dbReference>
<gene>
    <name evidence="6" type="ORF">CVM52_10690</name>
</gene>
<dbReference type="PROSITE" id="PS51077">
    <property type="entry name" value="HTH_ICLR"/>
    <property type="match status" value="1"/>
</dbReference>
<comment type="caution">
    <text evidence="6">The sequence shown here is derived from an EMBL/GenBank/DDBJ whole genome shotgun (WGS) entry which is preliminary data.</text>
</comment>
<dbReference type="InterPro" id="IPR014757">
    <property type="entry name" value="Tscrpt_reg_IclR_C"/>
</dbReference>
<dbReference type="OrthoDB" id="9807558at2"/>
<name>A0A2M8J1Q1_9RHOB</name>
<dbReference type="Gene3D" id="3.30.450.40">
    <property type="match status" value="1"/>
</dbReference>
<dbReference type="Pfam" id="PF01614">
    <property type="entry name" value="IclR_C"/>
    <property type="match status" value="1"/>
</dbReference>
<accession>A0A2M8J1Q1</accession>
<dbReference type="SUPFAM" id="SSF55781">
    <property type="entry name" value="GAF domain-like"/>
    <property type="match status" value="1"/>
</dbReference>
<evidence type="ECO:0000259" key="5">
    <source>
        <dbReference type="PROSITE" id="PS51078"/>
    </source>
</evidence>
<evidence type="ECO:0000313" key="7">
    <source>
        <dbReference type="Proteomes" id="UP000231553"/>
    </source>
</evidence>
<dbReference type="InterPro" id="IPR005471">
    <property type="entry name" value="Tscrpt_reg_IclR_N"/>
</dbReference>
<organism evidence="6 7">
    <name type="scientific">Pseudooceanicola lipolyticus</name>
    <dbReference type="NCBI Taxonomy" id="2029104"/>
    <lineage>
        <taxon>Bacteria</taxon>
        <taxon>Pseudomonadati</taxon>
        <taxon>Pseudomonadota</taxon>
        <taxon>Alphaproteobacteria</taxon>
        <taxon>Rhodobacterales</taxon>
        <taxon>Paracoccaceae</taxon>
        <taxon>Pseudooceanicola</taxon>
    </lineage>
</organism>
<dbReference type="InterPro" id="IPR050707">
    <property type="entry name" value="HTH_MetabolicPath_Reg"/>
</dbReference>
<keyword evidence="7" id="KW-1185">Reference proteome</keyword>
<evidence type="ECO:0000256" key="3">
    <source>
        <dbReference type="ARBA" id="ARBA00023163"/>
    </source>
</evidence>
<dbReference type="InterPro" id="IPR036388">
    <property type="entry name" value="WH-like_DNA-bd_sf"/>
</dbReference>
<dbReference type="Proteomes" id="UP000231553">
    <property type="component" value="Unassembled WGS sequence"/>
</dbReference>
<dbReference type="GO" id="GO:0003677">
    <property type="term" value="F:DNA binding"/>
    <property type="evidence" value="ECO:0007669"/>
    <property type="project" value="UniProtKB-KW"/>
</dbReference>
<protein>
    <submittedName>
        <fullName evidence="6">IclR family transcriptional regulator</fullName>
    </submittedName>
</protein>
<dbReference type="GO" id="GO:0003700">
    <property type="term" value="F:DNA-binding transcription factor activity"/>
    <property type="evidence" value="ECO:0007669"/>
    <property type="project" value="TreeGrafter"/>
</dbReference>
<dbReference type="AlphaFoldDB" id="A0A2M8J1Q1"/>
<dbReference type="SUPFAM" id="SSF46785">
    <property type="entry name" value="Winged helix' DNA-binding domain"/>
    <property type="match status" value="1"/>
</dbReference>
<keyword evidence="1" id="KW-0805">Transcription regulation</keyword>
<evidence type="ECO:0000313" key="6">
    <source>
        <dbReference type="EMBL" id="PJE36707.1"/>
    </source>
</evidence>
<dbReference type="RefSeq" id="WP_100162501.1">
    <property type="nucleotide sequence ID" value="NZ_PGTB01000033.1"/>
</dbReference>